<organism evidence="2 3">
    <name type="scientific">Saguinus oedipus</name>
    <name type="common">Cotton-top tamarin</name>
    <name type="synonym">Oedipomidas oedipus</name>
    <dbReference type="NCBI Taxonomy" id="9490"/>
    <lineage>
        <taxon>Eukaryota</taxon>
        <taxon>Metazoa</taxon>
        <taxon>Chordata</taxon>
        <taxon>Craniata</taxon>
        <taxon>Vertebrata</taxon>
        <taxon>Euteleostomi</taxon>
        <taxon>Mammalia</taxon>
        <taxon>Eutheria</taxon>
        <taxon>Euarchontoglires</taxon>
        <taxon>Primates</taxon>
        <taxon>Haplorrhini</taxon>
        <taxon>Platyrrhini</taxon>
        <taxon>Cebidae</taxon>
        <taxon>Callitrichinae</taxon>
        <taxon>Saguinus</taxon>
    </lineage>
</organism>
<evidence type="ECO:0000313" key="3">
    <source>
        <dbReference type="Proteomes" id="UP001266305"/>
    </source>
</evidence>
<accession>A0ABQ9UCJ8</accession>
<dbReference type="EMBL" id="JASSZA010000013">
    <property type="protein sequence ID" value="KAK2094782.1"/>
    <property type="molecule type" value="Genomic_DNA"/>
</dbReference>
<feature type="compositionally biased region" description="Polar residues" evidence="1">
    <location>
        <begin position="17"/>
        <end position="28"/>
    </location>
</feature>
<feature type="region of interest" description="Disordered" evidence="1">
    <location>
        <begin position="61"/>
        <end position="83"/>
    </location>
</feature>
<sequence length="83" mass="8844">MMGAVSNRKAHMPVLSRKSSGLDQNAAETKTRGKVSASPLGEVLITGCSLQHSDTELTGIREHGALKMSTPKMGLTLPCNPRR</sequence>
<reference evidence="2 3" key="1">
    <citation type="submission" date="2023-05" db="EMBL/GenBank/DDBJ databases">
        <title>B98-5 Cell Line De Novo Hybrid Assembly: An Optical Mapping Approach.</title>
        <authorList>
            <person name="Kananen K."/>
            <person name="Auerbach J.A."/>
            <person name="Kautto E."/>
            <person name="Blachly J.S."/>
        </authorList>
    </citation>
    <scope>NUCLEOTIDE SEQUENCE [LARGE SCALE GENOMIC DNA]</scope>
    <source>
        <strain evidence="2">B95-8</strain>
        <tissue evidence="2">Cell line</tissue>
    </source>
</reference>
<evidence type="ECO:0000313" key="2">
    <source>
        <dbReference type="EMBL" id="KAK2094782.1"/>
    </source>
</evidence>
<protein>
    <submittedName>
        <fullName evidence="2">Uncharacterized protein</fullName>
    </submittedName>
</protein>
<keyword evidence="3" id="KW-1185">Reference proteome</keyword>
<feature type="region of interest" description="Disordered" evidence="1">
    <location>
        <begin position="1"/>
        <end position="35"/>
    </location>
</feature>
<proteinExistence type="predicted"/>
<comment type="caution">
    <text evidence="2">The sequence shown here is derived from an EMBL/GenBank/DDBJ whole genome shotgun (WGS) entry which is preliminary data.</text>
</comment>
<name>A0ABQ9UCJ8_SAGOE</name>
<dbReference type="Proteomes" id="UP001266305">
    <property type="component" value="Unassembled WGS sequence"/>
</dbReference>
<gene>
    <name evidence="2" type="ORF">P7K49_026198</name>
</gene>
<evidence type="ECO:0000256" key="1">
    <source>
        <dbReference type="SAM" id="MobiDB-lite"/>
    </source>
</evidence>